<evidence type="ECO:0000313" key="3">
    <source>
        <dbReference type="Proteomes" id="UP000007431"/>
    </source>
</evidence>
<feature type="compositionally biased region" description="Low complexity" evidence="1">
    <location>
        <begin position="176"/>
        <end position="190"/>
    </location>
</feature>
<dbReference type="VEuPathDB" id="FungiDB:SCHCODRAFT_02604261"/>
<name>D8PU67_SCHCM</name>
<dbReference type="KEGG" id="scm:SCHCO_02604261"/>
<dbReference type="InParanoid" id="D8PU67"/>
<dbReference type="AlphaFoldDB" id="D8PU67"/>
<keyword evidence="3" id="KW-1185">Reference proteome</keyword>
<dbReference type="EMBL" id="GL377303">
    <property type="protein sequence ID" value="EFJ01395.1"/>
    <property type="molecule type" value="Genomic_DNA"/>
</dbReference>
<reference evidence="2 3" key="1">
    <citation type="journal article" date="2010" name="Nat. Biotechnol.">
        <title>Genome sequence of the model mushroom Schizophyllum commune.</title>
        <authorList>
            <person name="Ohm R.A."/>
            <person name="de Jong J.F."/>
            <person name="Lugones L.G."/>
            <person name="Aerts A."/>
            <person name="Kothe E."/>
            <person name="Stajich J.E."/>
            <person name="de Vries R.P."/>
            <person name="Record E."/>
            <person name="Levasseur A."/>
            <person name="Baker S.E."/>
            <person name="Bartholomew K.A."/>
            <person name="Coutinho P.M."/>
            <person name="Erdmann S."/>
            <person name="Fowler T.J."/>
            <person name="Gathman A.C."/>
            <person name="Lombard V."/>
            <person name="Henrissat B."/>
            <person name="Knabe N."/>
            <person name="Kuees U."/>
            <person name="Lilly W.W."/>
            <person name="Lindquist E."/>
            <person name="Lucas S."/>
            <person name="Magnuson J.K."/>
            <person name="Piumi F."/>
            <person name="Raudaskoski M."/>
            <person name="Salamov A."/>
            <person name="Schmutz J."/>
            <person name="Schwarze F.W.M.R."/>
            <person name="vanKuyk P.A."/>
            <person name="Horton J.S."/>
            <person name="Grigoriev I.V."/>
            <person name="Woesten H.A.B."/>
        </authorList>
    </citation>
    <scope>NUCLEOTIDE SEQUENCE [LARGE SCALE GENOMIC DNA]</scope>
    <source>
        <strain evidence="3">H4-8 / FGSC 9210</strain>
    </source>
</reference>
<proteinExistence type="predicted"/>
<accession>D8PU67</accession>
<dbReference type="PRINTS" id="PR01217">
    <property type="entry name" value="PRICHEXTENSN"/>
</dbReference>
<feature type="region of interest" description="Disordered" evidence="1">
    <location>
        <begin position="268"/>
        <end position="290"/>
    </location>
</feature>
<feature type="compositionally biased region" description="Pro residues" evidence="1">
    <location>
        <begin position="211"/>
        <end position="226"/>
    </location>
</feature>
<evidence type="ECO:0000313" key="2">
    <source>
        <dbReference type="EMBL" id="EFJ01395.1"/>
    </source>
</evidence>
<dbReference type="OrthoDB" id="10337647at2759"/>
<evidence type="ECO:0000256" key="1">
    <source>
        <dbReference type="SAM" id="MobiDB-lite"/>
    </source>
</evidence>
<dbReference type="RefSeq" id="XP_003036297.1">
    <property type="nucleotide sequence ID" value="XM_003036251.1"/>
</dbReference>
<feature type="compositionally biased region" description="Polar residues" evidence="1">
    <location>
        <begin position="229"/>
        <end position="238"/>
    </location>
</feature>
<feature type="region of interest" description="Disordered" evidence="1">
    <location>
        <begin position="92"/>
        <end position="239"/>
    </location>
</feature>
<dbReference type="HOGENOM" id="CLU_960278_0_0_1"/>
<dbReference type="Proteomes" id="UP000007431">
    <property type="component" value="Unassembled WGS sequence"/>
</dbReference>
<organism evidence="3">
    <name type="scientific">Schizophyllum commune (strain H4-8 / FGSC 9210)</name>
    <name type="common">Split gill fungus</name>
    <dbReference type="NCBI Taxonomy" id="578458"/>
    <lineage>
        <taxon>Eukaryota</taxon>
        <taxon>Fungi</taxon>
        <taxon>Dikarya</taxon>
        <taxon>Basidiomycota</taxon>
        <taxon>Agaricomycotina</taxon>
        <taxon>Agaricomycetes</taxon>
        <taxon>Agaricomycetidae</taxon>
        <taxon>Agaricales</taxon>
        <taxon>Schizophyllaceae</taxon>
        <taxon>Schizophyllum</taxon>
    </lineage>
</organism>
<gene>
    <name evidence="2" type="ORF">SCHCODRAFT_84671</name>
</gene>
<dbReference type="GeneID" id="9586902"/>
<feature type="compositionally biased region" description="Low complexity" evidence="1">
    <location>
        <begin position="199"/>
        <end position="210"/>
    </location>
</feature>
<sequence>MSLPSSTLYAAQPAFRPPPRSRVLNMQVVRPANRAASHYTPQCPPGIAARQQQAARSPTPASLGNGLFGSTDIWGQDVPALPMNMHPSPYPIAPQKVDYGRRRPQSQAAYMTAAQRSAGIENRMPRWDGRGQYASRPPSPSRGPRDNWGNGRQPRGRRQSTPNMPYAHTTPPRYQGPPSAGARGAGRPSSPATPPAPKQAPVKVQAAAAPAPAPTPRSSPPPPSEPLQPITNVAQSQPAHIGFQNADKLTRAKVVAALLLYRDAGGRSCRTRSRPSYTPSCLSRAVSLEA</sequence>
<protein>
    <submittedName>
        <fullName evidence="2">Expressed protein</fullName>
    </submittedName>
</protein>